<feature type="transmembrane region" description="Helical" evidence="8">
    <location>
        <begin position="79"/>
        <end position="101"/>
    </location>
</feature>
<protein>
    <submittedName>
        <fullName evidence="10">NADH-ubiquinone oxidoreductase chain L (EC)</fullName>
        <ecNumber evidence="10">1.6.5.3</ecNumber>
    </submittedName>
</protein>
<evidence type="ECO:0000256" key="2">
    <source>
        <dbReference type="ARBA" id="ARBA00005346"/>
    </source>
</evidence>
<keyword evidence="10" id="KW-0830">Ubiquinone</keyword>
<feature type="transmembrane region" description="Helical" evidence="8">
    <location>
        <begin position="166"/>
        <end position="187"/>
    </location>
</feature>
<dbReference type="AlphaFoldDB" id="A0A6S6THN6"/>
<keyword evidence="10" id="KW-0560">Oxidoreductase</keyword>
<dbReference type="InterPro" id="IPR001750">
    <property type="entry name" value="ND/Mrp_TM"/>
</dbReference>
<feature type="domain" description="NADH:quinone oxidoreductase/Mrp antiporter transmembrane" evidence="9">
    <location>
        <begin position="130"/>
        <end position="424"/>
    </location>
</feature>
<dbReference type="GO" id="GO:0016491">
    <property type="term" value="F:oxidoreductase activity"/>
    <property type="evidence" value="ECO:0007669"/>
    <property type="project" value="UniProtKB-KW"/>
</dbReference>
<keyword evidence="5 8" id="KW-1133">Transmembrane helix</keyword>
<reference evidence="10" key="1">
    <citation type="submission" date="2020-01" db="EMBL/GenBank/DDBJ databases">
        <authorList>
            <person name="Meier V. D."/>
            <person name="Meier V D."/>
        </authorList>
    </citation>
    <scope>NUCLEOTIDE SEQUENCE</scope>
    <source>
        <strain evidence="10">HLG_WM_MAG_01</strain>
    </source>
</reference>
<evidence type="ECO:0000256" key="3">
    <source>
        <dbReference type="ARBA" id="ARBA00022475"/>
    </source>
</evidence>
<evidence type="ECO:0000256" key="1">
    <source>
        <dbReference type="ARBA" id="ARBA00004651"/>
    </source>
</evidence>
<keyword evidence="3" id="KW-1003">Cell membrane</keyword>
<feature type="transmembrane region" description="Helical" evidence="8">
    <location>
        <begin position="336"/>
        <end position="355"/>
    </location>
</feature>
<comment type="subcellular location">
    <subcellularLocation>
        <location evidence="1">Cell membrane</location>
        <topology evidence="1">Multi-pass membrane protein</topology>
    </subcellularLocation>
    <subcellularLocation>
        <location evidence="7">Membrane</location>
        <topology evidence="7">Multi-pass membrane protein</topology>
    </subcellularLocation>
</comment>
<feature type="transmembrane region" description="Helical" evidence="8">
    <location>
        <begin position="279"/>
        <end position="298"/>
    </location>
</feature>
<sequence length="486" mass="52353">MSIELLYILILVIPLLTAVGVLLFNQKPNVREAVTVIGGLSSFLVAVTLALNYNFEQQVTLTLLEPFPDLSIALRLEPLGLLFALVAGFLWPVTSLYAIGYMRAHHEKNQTRFYFAFAISIFATMAIALSANLLTLFLAYEMLTLFTLPLVTHAGTDAARRAGWTYLGILMTTSIGFLLLAVIWTWSLTGTLEFTPGGILSGKAEPAILGVLLLLFVFGTGKAALMPFHRWLPAAMVAPTPVSSLLHAVAVVKAGVFTILKVAVYIFGIDLIGQLDAAYWLSMLAGFTILSASIIAMTKDNLKARLAYSTISQLSYIILAAMLGVAGGIMAGSLHIAMHAFAKITLFFAAGAILVSAHKSNVSELNGIGRAMPITMLAFLLASLSIVGLPPLGGSWSKWLLLNATMDAHNMVLLTVLLVSSLLSIFYLVEIPIRAFFAKPSDPAYNNGIKEAPTFSLIAILITTTGCVLLFFMVNPAWNLVEKIIP</sequence>
<feature type="transmembrane region" description="Helical" evidence="8">
    <location>
        <begin position="310"/>
        <end position="330"/>
    </location>
</feature>
<evidence type="ECO:0000313" key="10">
    <source>
        <dbReference type="EMBL" id="CAA6820392.1"/>
    </source>
</evidence>
<feature type="transmembrane region" description="Helical" evidence="8">
    <location>
        <begin position="455"/>
        <end position="474"/>
    </location>
</feature>
<accession>A0A6S6THN6</accession>
<feature type="transmembrane region" description="Helical" evidence="8">
    <location>
        <begin position="245"/>
        <end position="267"/>
    </location>
</feature>
<feature type="transmembrane region" description="Helical" evidence="8">
    <location>
        <begin position="6"/>
        <end position="24"/>
    </location>
</feature>
<dbReference type="PANTHER" id="PTHR42703:SF1">
    <property type="entry name" value="NA(+)_H(+) ANTIPORTER SUBUNIT D1"/>
    <property type="match status" value="1"/>
</dbReference>
<evidence type="ECO:0000259" key="9">
    <source>
        <dbReference type="Pfam" id="PF00361"/>
    </source>
</evidence>
<name>A0A6S6THN6_9BACT</name>
<dbReference type="GO" id="GO:0005886">
    <property type="term" value="C:plasma membrane"/>
    <property type="evidence" value="ECO:0007669"/>
    <property type="project" value="UniProtKB-SubCell"/>
</dbReference>
<keyword evidence="6 8" id="KW-0472">Membrane</keyword>
<proteinExistence type="inferred from homology"/>
<evidence type="ECO:0000256" key="4">
    <source>
        <dbReference type="ARBA" id="ARBA00022692"/>
    </source>
</evidence>
<feature type="transmembrane region" description="Helical" evidence="8">
    <location>
        <begin position="36"/>
        <end position="55"/>
    </location>
</feature>
<feature type="transmembrane region" description="Helical" evidence="8">
    <location>
        <begin position="137"/>
        <end position="154"/>
    </location>
</feature>
<organism evidence="10">
    <name type="scientific">uncultured Sulfurovum sp</name>
    <dbReference type="NCBI Taxonomy" id="269237"/>
    <lineage>
        <taxon>Bacteria</taxon>
        <taxon>Pseudomonadati</taxon>
        <taxon>Campylobacterota</taxon>
        <taxon>Epsilonproteobacteria</taxon>
        <taxon>Campylobacterales</taxon>
        <taxon>Sulfurovaceae</taxon>
        <taxon>Sulfurovum</taxon>
        <taxon>environmental samples</taxon>
    </lineage>
</organism>
<evidence type="ECO:0000256" key="7">
    <source>
        <dbReference type="RuleBase" id="RU000320"/>
    </source>
</evidence>
<evidence type="ECO:0000256" key="6">
    <source>
        <dbReference type="ARBA" id="ARBA00023136"/>
    </source>
</evidence>
<evidence type="ECO:0000256" key="5">
    <source>
        <dbReference type="ARBA" id="ARBA00022989"/>
    </source>
</evidence>
<feature type="transmembrane region" description="Helical" evidence="8">
    <location>
        <begin position="367"/>
        <end position="388"/>
    </location>
</feature>
<dbReference type="EMBL" id="CACVAS010000107">
    <property type="protein sequence ID" value="CAA6820392.1"/>
    <property type="molecule type" value="Genomic_DNA"/>
</dbReference>
<feature type="transmembrane region" description="Helical" evidence="8">
    <location>
        <begin position="408"/>
        <end position="429"/>
    </location>
</feature>
<evidence type="ECO:0000256" key="8">
    <source>
        <dbReference type="SAM" id="Phobius"/>
    </source>
</evidence>
<dbReference type="InterPro" id="IPR050586">
    <property type="entry name" value="CPA3_Na-H_Antiporter_D"/>
</dbReference>
<dbReference type="EC" id="1.6.5.3" evidence="10"/>
<comment type="similarity">
    <text evidence="2">Belongs to the CPA3 antiporters (TC 2.A.63) subunit D family.</text>
</comment>
<gene>
    <name evidence="10" type="ORF">HELGO_WM652</name>
</gene>
<feature type="transmembrane region" description="Helical" evidence="8">
    <location>
        <begin position="113"/>
        <end position="131"/>
    </location>
</feature>
<feature type="transmembrane region" description="Helical" evidence="8">
    <location>
        <begin position="207"/>
        <end position="225"/>
    </location>
</feature>
<dbReference type="PRINTS" id="PR01434">
    <property type="entry name" value="NADHDHGNASE5"/>
</dbReference>
<dbReference type="Pfam" id="PF00361">
    <property type="entry name" value="Proton_antipo_M"/>
    <property type="match status" value="1"/>
</dbReference>
<keyword evidence="4 7" id="KW-0812">Transmembrane</keyword>
<dbReference type="PANTHER" id="PTHR42703">
    <property type="entry name" value="NADH DEHYDROGENASE"/>
    <property type="match status" value="1"/>
</dbReference>